<feature type="domain" description="MARVEL" evidence="9">
    <location>
        <begin position="145"/>
        <end position="281"/>
    </location>
</feature>
<feature type="transmembrane region" description="Helical" evidence="8">
    <location>
        <begin position="81"/>
        <end position="106"/>
    </location>
</feature>
<keyword evidence="11" id="KW-1185">Reference proteome</keyword>
<dbReference type="PANTHER" id="PTHR17068">
    <property type="entry name" value="MYELOID-ASSOCIATED DIFFERENTIATION MARKER MYADM FAMILY MEMBER"/>
    <property type="match status" value="1"/>
</dbReference>
<comment type="caution">
    <text evidence="10">The sequence shown here is derived from an EMBL/GenBank/DDBJ whole genome shotgun (WGS) entry which is preliminary data.</text>
</comment>
<protein>
    <recommendedName>
        <fullName evidence="9">MARVEL domain-containing protein</fullName>
    </recommendedName>
</protein>
<organism evidence="10 11">
    <name type="scientific">Aldrovandia affinis</name>
    <dbReference type="NCBI Taxonomy" id="143900"/>
    <lineage>
        <taxon>Eukaryota</taxon>
        <taxon>Metazoa</taxon>
        <taxon>Chordata</taxon>
        <taxon>Craniata</taxon>
        <taxon>Vertebrata</taxon>
        <taxon>Euteleostomi</taxon>
        <taxon>Actinopterygii</taxon>
        <taxon>Neopterygii</taxon>
        <taxon>Teleostei</taxon>
        <taxon>Notacanthiformes</taxon>
        <taxon>Halosauridae</taxon>
        <taxon>Aldrovandia</taxon>
    </lineage>
</organism>
<gene>
    <name evidence="10" type="ORF">AAFF_G00407560</name>
</gene>
<evidence type="ECO:0000313" key="11">
    <source>
        <dbReference type="Proteomes" id="UP001221898"/>
    </source>
</evidence>
<dbReference type="AlphaFoldDB" id="A0AAD7SDY1"/>
<evidence type="ECO:0000256" key="7">
    <source>
        <dbReference type="PROSITE-ProRule" id="PRU00581"/>
    </source>
</evidence>
<dbReference type="Proteomes" id="UP001221898">
    <property type="component" value="Unassembled WGS sequence"/>
</dbReference>
<evidence type="ECO:0000256" key="2">
    <source>
        <dbReference type="ARBA" id="ARBA00022692"/>
    </source>
</evidence>
<sequence length="284" mass="30774">MPVKLGEVSILTSPVSLVRIWALLSGCLTFSLAASVEHPSQLQAFKASCMGSWCLLFVLTLLITLVEFIQFQSLVPISWKNLPVTVSALGALVYLSTSVGFPWLLVDRGPDARAIAATIASCLTFLAYASETHLLRKRSPEQRGYMASAPGLLKVFQVFGGGAMLLLVSDQCRDGRHGGWQLWLSLAMYILCFLMSLGTVAVMICDCASRCPLPFGRLLVVFSHLGVLLYMVVTVICFTNVMSVQGTDDSDMVKTVTGSVVTCLTLLAYTVDLAFSIKLLCDRA</sequence>
<evidence type="ECO:0000256" key="4">
    <source>
        <dbReference type="ARBA" id="ARBA00022989"/>
    </source>
</evidence>
<dbReference type="EMBL" id="JAINUG010000081">
    <property type="protein sequence ID" value="KAJ8399651.1"/>
    <property type="molecule type" value="Genomic_DNA"/>
</dbReference>
<evidence type="ECO:0000256" key="8">
    <source>
        <dbReference type="SAM" id="Phobius"/>
    </source>
</evidence>
<evidence type="ECO:0000256" key="6">
    <source>
        <dbReference type="ARBA" id="ARBA00034721"/>
    </source>
</evidence>
<dbReference type="PROSITE" id="PS51225">
    <property type="entry name" value="MARVEL"/>
    <property type="match status" value="2"/>
</dbReference>
<keyword evidence="2 7" id="KW-0812">Transmembrane</keyword>
<evidence type="ECO:0000256" key="1">
    <source>
        <dbReference type="ARBA" id="ARBA00004141"/>
    </source>
</evidence>
<dbReference type="GO" id="GO:0016020">
    <property type="term" value="C:membrane"/>
    <property type="evidence" value="ECO:0007669"/>
    <property type="project" value="UniProtKB-SubCell"/>
</dbReference>
<reference evidence="10" key="1">
    <citation type="journal article" date="2023" name="Science">
        <title>Genome structures resolve the early diversification of teleost fishes.</title>
        <authorList>
            <person name="Parey E."/>
            <person name="Louis A."/>
            <person name="Montfort J."/>
            <person name="Bouchez O."/>
            <person name="Roques C."/>
            <person name="Iampietro C."/>
            <person name="Lluch J."/>
            <person name="Castinel A."/>
            <person name="Donnadieu C."/>
            <person name="Desvignes T."/>
            <person name="Floi Bucao C."/>
            <person name="Jouanno E."/>
            <person name="Wen M."/>
            <person name="Mejri S."/>
            <person name="Dirks R."/>
            <person name="Jansen H."/>
            <person name="Henkel C."/>
            <person name="Chen W.J."/>
            <person name="Zahm M."/>
            <person name="Cabau C."/>
            <person name="Klopp C."/>
            <person name="Thompson A.W."/>
            <person name="Robinson-Rechavi M."/>
            <person name="Braasch I."/>
            <person name="Lecointre G."/>
            <person name="Bobe J."/>
            <person name="Postlethwait J.H."/>
            <person name="Berthelot C."/>
            <person name="Roest Crollius H."/>
            <person name="Guiguen Y."/>
        </authorList>
    </citation>
    <scope>NUCLEOTIDE SEQUENCE</scope>
    <source>
        <strain evidence="10">NC1722</strain>
    </source>
</reference>
<proteinExistence type="inferred from homology"/>
<feature type="transmembrane region" description="Helical" evidence="8">
    <location>
        <begin position="50"/>
        <end position="69"/>
    </location>
</feature>
<keyword evidence="5 7" id="KW-0472">Membrane</keyword>
<name>A0AAD7SDY1_9TELE</name>
<feature type="transmembrane region" description="Helical" evidence="8">
    <location>
        <begin position="218"/>
        <end position="244"/>
    </location>
</feature>
<feature type="transmembrane region" description="Helical" evidence="8">
    <location>
        <begin position="20"/>
        <end position="38"/>
    </location>
</feature>
<accession>A0AAD7SDY1</accession>
<feature type="transmembrane region" description="Helical" evidence="8">
    <location>
        <begin position="256"/>
        <end position="281"/>
    </location>
</feature>
<evidence type="ECO:0000256" key="3">
    <source>
        <dbReference type="ARBA" id="ARBA00022737"/>
    </source>
</evidence>
<comment type="similarity">
    <text evidence="6">Belongs to the MAL family.</text>
</comment>
<feature type="transmembrane region" description="Helical" evidence="8">
    <location>
        <begin position="180"/>
        <end position="206"/>
    </location>
</feature>
<dbReference type="InterPro" id="IPR008253">
    <property type="entry name" value="Marvel"/>
</dbReference>
<comment type="subcellular location">
    <subcellularLocation>
        <location evidence="1">Membrane</location>
        <topology evidence="1">Multi-pass membrane protein</topology>
    </subcellularLocation>
</comment>
<evidence type="ECO:0000313" key="10">
    <source>
        <dbReference type="EMBL" id="KAJ8399651.1"/>
    </source>
</evidence>
<evidence type="ECO:0000256" key="5">
    <source>
        <dbReference type="ARBA" id="ARBA00023136"/>
    </source>
</evidence>
<keyword evidence="4 8" id="KW-1133">Transmembrane helix</keyword>
<keyword evidence="3" id="KW-0677">Repeat</keyword>
<feature type="transmembrane region" description="Helical" evidence="8">
    <location>
        <begin position="151"/>
        <end position="168"/>
    </location>
</feature>
<dbReference type="InterPro" id="IPR047123">
    <property type="entry name" value="MYADM-like"/>
</dbReference>
<dbReference type="PANTHER" id="PTHR17068:SF3">
    <property type="entry name" value="MYELOID-ASSOCIATED DIFFERENTIATION MARKER"/>
    <property type="match status" value="1"/>
</dbReference>
<evidence type="ECO:0000259" key="9">
    <source>
        <dbReference type="PROSITE" id="PS51225"/>
    </source>
</evidence>
<feature type="domain" description="MARVEL" evidence="9">
    <location>
        <begin position="10"/>
        <end position="140"/>
    </location>
</feature>